<proteinExistence type="predicted"/>
<evidence type="ECO:0000313" key="6">
    <source>
        <dbReference type="Proteomes" id="UP001642464"/>
    </source>
</evidence>
<evidence type="ECO:0000259" key="4">
    <source>
        <dbReference type="Pfam" id="PF17168"/>
    </source>
</evidence>
<evidence type="ECO:0000256" key="1">
    <source>
        <dbReference type="SAM" id="SignalP"/>
    </source>
</evidence>
<sequence length="509" mass="56744">MALAPFFVRLLPGLAVAEHFRAPCVPLDVATPYQSTWSCFDNLTDGSPQHWTGDSLDWVGLVRVGSTVYRWLGRPVMDLPAAQQTAVDIRPTLTRYHFQVGSVQLTVDFMTPSFDHDKVLVVASCPITTVNFTITGTDDPVEVYFDMSATTATKSDDQEAGGMALILGRVWPYSACVDQAIRLGTVEQHLVGQTSDRSDWGYRYLATDSTSETFISSATLARSAFVHRNYSKLQETFRERARFFGCLNMNVSTSTSNRFYLMFDEVISQRYFGRDLMPLWHRNGRAIRALEAAHQWAEQRRRDAEDFDQRLLAELAQAAGPRYAQLGALVYRQAGVMGSTSTAWNEKTGEAWPFMKEISSDGDVSTVDVIFPAFPLFLHVAPEFFRKLLVPLSAGREGLRSGAGLDVKYNLSWAPHHLGTWPVCDLKSEQQEQMPVEESGNMLIMIAALAQKQGSGSTAWLKSYWPVLVTWADFLVASLPDPGKQLCTDDFEGPNPHNINLAPLVSMKT</sequence>
<dbReference type="Proteomes" id="UP001642464">
    <property type="component" value="Unassembled WGS sequence"/>
</dbReference>
<dbReference type="PANTHER" id="PTHR31987">
    <property type="entry name" value="GLUTAMINASE A-RELATED"/>
    <property type="match status" value="1"/>
</dbReference>
<dbReference type="InterPro" id="IPR032515">
    <property type="entry name" value="DUF4964"/>
</dbReference>
<name>A0ABP0L3G1_9DINO</name>
<gene>
    <name evidence="5" type="ORF">SCF082_LOCUS20606</name>
</gene>
<feature type="signal peptide" evidence="1">
    <location>
        <begin position="1"/>
        <end position="17"/>
    </location>
</feature>
<dbReference type="Pfam" id="PF16335">
    <property type="entry name" value="GtaA_6_Hairpin"/>
    <property type="match status" value="1"/>
</dbReference>
<evidence type="ECO:0000313" key="5">
    <source>
        <dbReference type="EMBL" id="CAK9033702.1"/>
    </source>
</evidence>
<accession>A0ABP0L3G1</accession>
<organism evidence="5 6">
    <name type="scientific">Durusdinium trenchii</name>
    <dbReference type="NCBI Taxonomy" id="1381693"/>
    <lineage>
        <taxon>Eukaryota</taxon>
        <taxon>Sar</taxon>
        <taxon>Alveolata</taxon>
        <taxon>Dinophyceae</taxon>
        <taxon>Suessiales</taxon>
        <taxon>Symbiodiniaceae</taxon>
        <taxon>Durusdinium</taxon>
    </lineage>
</organism>
<evidence type="ECO:0000259" key="3">
    <source>
        <dbReference type="Pfam" id="PF16335"/>
    </source>
</evidence>
<dbReference type="InterPro" id="IPR033433">
    <property type="entry name" value="GtaA_N"/>
</dbReference>
<feature type="chain" id="PRO_5045745383" evidence="1">
    <location>
        <begin position="18"/>
        <end position="509"/>
    </location>
</feature>
<dbReference type="Pfam" id="PF17168">
    <property type="entry name" value="DUF5127"/>
    <property type="match status" value="1"/>
</dbReference>
<feature type="domain" description="DUF4964" evidence="2">
    <location>
        <begin position="16"/>
        <end position="79"/>
    </location>
</feature>
<evidence type="ECO:0000259" key="2">
    <source>
        <dbReference type="Pfam" id="PF16334"/>
    </source>
</evidence>
<feature type="domain" description="Glutaminase A N-terminal" evidence="4">
    <location>
        <begin position="92"/>
        <end position="313"/>
    </location>
</feature>
<keyword evidence="1" id="KW-0732">Signal</keyword>
<dbReference type="InterPro" id="IPR032514">
    <property type="entry name" value="GtaA_central"/>
</dbReference>
<dbReference type="PANTHER" id="PTHR31987:SF1">
    <property type="entry name" value="GLUTAMINASE A"/>
    <property type="match status" value="1"/>
</dbReference>
<comment type="caution">
    <text evidence="5">The sequence shown here is derived from an EMBL/GenBank/DDBJ whole genome shotgun (WGS) entry which is preliminary data.</text>
</comment>
<dbReference type="InterPro" id="IPR052743">
    <property type="entry name" value="Glutaminase_GtaA"/>
</dbReference>
<dbReference type="EMBL" id="CAXAMM010014435">
    <property type="protein sequence ID" value="CAK9033702.1"/>
    <property type="molecule type" value="Genomic_DNA"/>
</dbReference>
<feature type="domain" description="Glutaminase A central" evidence="3">
    <location>
        <begin position="320"/>
        <end position="502"/>
    </location>
</feature>
<protein>
    <submittedName>
        <fullName evidence="5">Glutaminase A</fullName>
    </submittedName>
</protein>
<keyword evidence="6" id="KW-1185">Reference proteome</keyword>
<reference evidence="5 6" key="1">
    <citation type="submission" date="2024-02" db="EMBL/GenBank/DDBJ databases">
        <authorList>
            <person name="Chen Y."/>
            <person name="Shah S."/>
            <person name="Dougan E. K."/>
            <person name="Thang M."/>
            <person name="Chan C."/>
        </authorList>
    </citation>
    <scope>NUCLEOTIDE SEQUENCE [LARGE SCALE GENOMIC DNA]</scope>
</reference>
<dbReference type="Pfam" id="PF16334">
    <property type="entry name" value="DUF4964"/>
    <property type="match status" value="1"/>
</dbReference>